<dbReference type="Pfam" id="PF01627">
    <property type="entry name" value="Hpt"/>
    <property type="match status" value="1"/>
</dbReference>
<sequence>MAALNIAFDAPDNSRSARPSHSRPIDLVHLAAQTAGDKNLEADVLQLFAKQARTSLQELASADPKGVKAAAHRLRGAASAVGAFTVAKLAGELEENAGDAATTAALAAAVLEAENFILKLSR</sequence>
<dbReference type="AlphaFoldDB" id="A0A7W6P259"/>
<feature type="modified residue" description="Phosphohistidine" evidence="2">
    <location>
        <position position="72"/>
    </location>
</feature>
<reference evidence="4 5" key="1">
    <citation type="submission" date="2020-08" db="EMBL/GenBank/DDBJ databases">
        <title>Genomic Encyclopedia of Type Strains, Phase IV (KMG-IV): sequencing the most valuable type-strain genomes for metagenomic binning, comparative biology and taxonomic classification.</title>
        <authorList>
            <person name="Goeker M."/>
        </authorList>
    </citation>
    <scope>NUCLEOTIDE SEQUENCE [LARGE SCALE GENOMIC DNA]</scope>
    <source>
        <strain evidence="4 5">DSM 26385</strain>
    </source>
</reference>
<dbReference type="Proteomes" id="UP000584824">
    <property type="component" value="Unassembled WGS sequence"/>
</dbReference>
<dbReference type="SUPFAM" id="SSF47226">
    <property type="entry name" value="Histidine-containing phosphotransfer domain, HPT domain"/>
    <property type="match status" value="1"/>
</dbReference>
<dbReference type="Gene3D" id="1.20.120.160">
    <property type="entry name" value="HPT domain"/>
    <property type="match status" value="1"/>
</dbReference>
<feature type="domain" description="HPt" evidence="3">
    <location>
        <begin position="33"/>
        <end position="122"/>
    </location>
</feature>
<protein>
    <submittedName>
        <fullName evidence="4">HPt (Histidine-containing phosphotransfer) domain-containing protein</fullName>
    </submittedName>
</protein>
<keyword evidence="5" id="KW-1185">Reference proteome</keyword>
<evidence type="ECO:0000259" key="3">
    <source>
        <dbReference type="PROSITE" id="PS50894"/>
    </source>
</evidence>
<comment type="caution">
    <text evidence="4">The sequence shown here is derived from an EMBL/GenBank/DDBJ whole genome shotgun (WGS) entry which is preliminary data.</text>
</comment>
<evidence type="ECO:0000256" key="2">
    <source>
        <dbReference type="PROSITE-ProRule" id="PRU00110"/>
    </source>
</evidence>
<dbReference type="EMBL" id="JACIDU010000007">
    <property type="protein sequence ID" value="MBB4103524.1"/>
    <property type="molecule type" value="Genomic_DNA"/>
</dbReference>
<dbReference type="GO" id="GO:0004672">
    <property type="term" value="F:protein kinase activity"/>
    <property type="evidence" value="ECO:0007669"/>
    <property type="project" value="UniProtKB-ARBA"/>
</dbReference>
<gene>
    <name evidence="4" type="ORF">GGQ66_002082</name>
</gene>
<organism evidence="4 5">
    <name type="scientific">Allorhizobium borbori</name>
    <dbReference type="NCBI Taxonomy" id="485907"/>
    <lineage>
        <taxon>Bacteria</taxon>
        <taxon>Pseudomonadati</taxon>
        <taxon>Pseudomonadota</taxon>
        <taxon>Alphaproteobacteria</taxon>
        <taxon>Hyphomicrobiales</taxon>
        <taxon>Rhizobiaceae</taxon>
        <taxon>Rhizobium/Agrobacterium group</taxon>
        <taxon>Allorhizobium</taxon>
    </lineage>
</organism>
<dbReference type="PROSITE" id="PS50894">
    <property type="entry name" value="HPT"/>
    <property type="match status" value="1"/>
</dbReference>
<proteinExistence type="predicted"/>
<dbReference type="RefSeq" id="WP_183792144.1">
    <property type="nucleotide sequence ID" value="NZ_JACIDU010000007.1"/>
</dbReference>
<dbReference type="InterPro" id="IPR008207">
    <property type="entry name" value="Sig_transdc_His_kin_Hpt_dom"/>
</dbReference>
<evidence type="ECO:0000313" key="4">
    <source>
        <dbReference type="EMBL" id="MBB4103524.1"/>
    </source>
</evidence>
<keyword evidence="1" id="KW-0902">Two-component regulatory system</keyword>
<name>A0A7W6P259_9HYPH</name>
<keyword evidence="2" id="KW-0597">Phosphoprotein</keyword>
<dbReference type="GO" id="GO:0000160">
    <property type="term" value="P:phosphorelay signal transduction system"/>
    <property type="evidence" value="ECO:0007669"/>
    <property type="project" value="UniProtKB-KW"/>
</dbReference>
<accession>A0A7W6P259</accession>
<evidence type="ECO:0000313" key="5">
    <source>
        <dbReference type="Proteomes" id="UP000584824"/>
    </source>
</evidence>
<evidence type="ECO:0000256" key="1">
    <source>
        <dbReference type="ARBA" id="ARBA00023012"/>
    </source>
</evidence>
<dbReference type="InterPro" id="IPR036641">
    <property type="entry name" value="HPT_dom_sf"/>
</dbReference>